<dbReference type="PROSITE" id="PS51892">
    <property type="entry name" value="SUBTILASE"/>
    <property type="match status" value="1"/>
</dbReference>
<dbReference type="Pfam" id="PF00082">
    <property type="entry name" value="Peptidase_S8"/>
    <property type="match status" value="1"/>
</dbReference>
<dbReference type="OrthoDB" id="9798386at2"/>
<evidence type="ECO:0000256" key="3">
    <source>
        <dbReference type="ARBA" id="ARBA00022525"/>
    </source>
</evidence>
<organism evidence="11 12">
    <name type="scientific">Paenibacillus pasadenensis</name>
    <dbReference type="NCBI Taxonomy" id="217090"/>
    <lineage>
        <taxon>Bacteria</taxon>
        <taxon>Bacillati</taxon>
        <taxon>Bacillota</taxon>
        <taxon>Bacilli</taxon>
        <taxon>Bacillales</taxon>
        <taxon>Paenibacillaceae</taxon>
        <taxon>Paenibacillus</taxon>
    </lineage>
</organism>
<dbReference type="CDD" id="cd07484">
    <property type="entry name" value="Peptidases_S8_Thermitase_like"/>
    <property type="match status" value="1"/>
</dbReference>
<dbReference type="AlphaFoldDB" id="A0A2N5N0Q4"/>
<feature type="active site" description="Charge relay system" evidence="7">
    <location>
        <position position="184"/>
    </location>
</feature>
<dbReference type="InterPro" id="IPR000209">
    <property type="entry name" value="Peptidase_S8/S53_dom"/>
</dbReference>
<evidence type="ECO:0000259" key="10">
    <source>
        <dbReference type="Pfam" id="PF22148"/>
    </source>
</evidence>
<proteinExistence type="inferred from homology"/>
<evidence type="ECO:0000313" key="12">
    <source>
        <dbReference type="Proteomes" id="UP000234789"/>
    </source>
</evidence>
<accession>A0A2N5N0Q4</accession>
<dbReference type="InterPro" id="IPR015500">
    <property type="entry name" value="Peptidase_S8_subtilisin-rel"/>
</dbReference>
<dbReference type="Gene3D" id="3.40.50.200">
    <property type="entry name" value="Peptidase S8/S53 domain"/>
    <property type="match status" value="1"/>
</dbReference>
<evidence type="ECO:0000256" key="5">
    <source>
        <dbReference type="ARBA" id="ARBA00022801"/>
    </source>
</evidence>
<evidence type="ECO:0000256" key="8">
    <source>
        <dbReference type="RuleBase" id="RU003355"/>
    </source>
</evidence>
<dbReference type="InterPro" id="IPR054399">
    <property type="entry name" value="Fervidolysin-like_N_prodom"/>
</dbReference>
<dbReference type="InterPro" id="IPR036852">
    <property type="entry name" value="Peptidase_S8/S53_dom_sf"/>
</dbReference>
<dbReference type="GO" id="GO:0004252">
    <property type="term" value="F:serine-type endopeptidase activity"/>
    <property type="evidence" value="ECO:0007669"/>
    <property type="project" value="UniProtKB-UniRule"/>
</dbReference>
<dbReference type="Proteomes" id="UP000234789">
    <property type="component" value="Unassembled WGS sequence"/>
</dbReference>
<dbReference type="InterPro" id="IPR023828">
    <property type="entry name" value="Peptidase_S8_Ser-AS"/>
</dbReference>
<evidence type="ECO:0000256" key="2">
    <source>
        <dbReference type="ARBA" id="ARBA00011073"/>
    </source>
</evidence>
<evidence type="ECO:0000259" key="9">
    <source>
        <dbReference type="Pfam" id="PF00082"/>
    </source>
</evidence>
<gene>
    <name evidence="11" type="ORF">B8V81_2330</name>
</gene>
<dbReference type="GO" id="GO:0005576">
    <property type="term" value="C:extracellular region"/>
    <property type="evidence" value="ECO:0007669"/>
    <property type="project" value="UniProtKB-SubCell"/>
</dbReference>
<keyword evidence="6 7" id="KW-0720">Serine protease</keyword>
<dbReference type="InterPro" id="IPR023827">
    <property type="entry name" value="Peptidase_S8_Asp-AS"/>
</dbReference>
<evidence type="ECO:0000256" key="1">
    <source>
        <dbReference type="ARBA" id="ARBA00004613"/>
    </source>
</evidence>
<feature type="domain" description="Peptidase S8/S53" evidence="9">
    <location>
        <begin position="143"/>
        <end position="377"/>
    </location>
</feature>
<dbReference type="Pfam" id="PF22148">
    <property type="entry name" value="Fervidolysin_NPro-like"/>
    <property type="match status" value="1"/>
</dbReference>
<comment type="caution">
    <text evidence="11">The sequence shown here is derived from an EMBL/GenBank/DDBJ whole genome shotgun (WGS) entry which is preliminary data.</text>
</comment>
<dbReference type="PRINTS" id="PR00723">
    <property type="entry name" value="SUBTILISIN"/>
</dbReference>
<evidence type="ECO:0000256" key="4">
    <source>
        <dbReference type="ARBA" id="ARBA00022670"/>
    </source>
</evidence>
<evidence type="ECO:0000256" key="6">
    <source>
        <dbReference type="ARBA" id="ARBA00022825"/>
    </source>
</evidence>
<name>A0A2N5N0Q4_9BACL</name>
<feature type="active site" description="Charge relay system" evidence="7">
    <location>
        <position position="151"/>
    </location>
</feature>
<keyword evidence="3" id="KW-0964">Secreted</keyword>
<dbReference type="GO" id="GO:0006508">
    <property type="term" value="P:proteolysis"/>
    <property type="evidence" value="ECO:0007669"/>
    <property type="project" value="UniProtKB-KW"/>
</dbReference>
<dbReference type="PROSITE" id="PS00136">
    <property type="entry name" value="SUBTILASE_ASP"/>
    <property type="match status" value="1"/>
</dbReference>
<dbReference type="InterPro" id="IPR034084">
    <property type="entry name" value="Thermitase-like_dom"/>
</dbReference>
<evidence type="ECO:0000313" key="11">
    <source>
        <dbReference type="EMBL" id="PLT43899.1"/>
    </source>
</evidence>
<keyword evidence="4 7" id="KW-0645">Protease</keyword>
<feature type="active site" description="Charge relay system" evidence="7">
    <location>
        <position position="338"/>
    </location>
</feature>
<protein>
    <submittedName>
        <fullName evidence="11">Protease</fullName>
    </submittedName>
</protein>
<dbReference type="PROSITE" id="PS00137">
    <property type="entry name" value="SUBTILASE_HIS"/>
    <property type="match status" value="1"/>
</dbReference>
<dbReference type="RefSeq" id="WP_052333351.1">
    <property type="nucleotide sequence ID" value="NZ_BIMM01000006.1"/>
</dbReference>
<keyword evidence="5 7" id="KW-0378">Hydrolase</keyword>
<keyword evidence="12" id="KW-1185">Reference proteome</keyword>
<comment type="subcellular location">
    <subcellularLocation>
        <location evidence="1">Secreted</location>
    </subcellularLocation>
</comment>
<evidence type="ECO:0000256" key="7">
    <source>
        <dbReference type="PROSITE-ProRule" id="PRU01240"/>
    </source>
</evidence>
<dbReference type="PANTHER" id="PTHR43399">
    <property type="entry name" value="SUBTILISIN-RELATED"/>
    <property type="match status" value="1"/>
</dbReference>
<dbReference type="InterPro" id="IPR051048">
    <property type="entry name" value="Peptidase_S8/S53_subtilisin"/>
</dbReference>
<comment type="similarity">
    <text evidence="2 7 8">Belongs to the peptidase S8 family.</text>
</comment>
<dbReference type="SUPFAM" id="SSF52743">
    <property type="entry name" value="Subtilisin-like"/>
    <property type="match status" value="1"/>
</dbReference>
<feature type="domain" description="Fervidolysin-like N-terminal prodomain" evidence="10">
    <location>
        <begin position="34"/>
        <end position="107"/>
    </location>
</feature>
<dbReference type="PROSITE" id="PS00138">
    <property type="entry name" value="SUBTILASE_SER"/>
    <property type="match status" value="1"/>
</dbReference>
<reference evidence="11 12" key="1">
    <citation type="submission" date="2017-05" db="EMBL/GenBank/DDBJ databases">
        <title>Functional genome analysis of Paenibacillus pasadenensis strain R16: insights on endophytic life style and antifungal activity.</title>
        <authorList>
            <person name="Passera A."/>
            <person name="Marcolungo L."/>
            <person name="Casati P."/>
            <person name="Brasca M."/>
            <person name="Quaglino F."/>
            <person name="Delledonne M."/>
        </authorList>
    </citation>
    <scope>NUCLEOTIDE SEQUENCE [LARGE SCALE GENOMIC DNA]</scope>
    <source>
        <strain evidence="11 12">R16</strain>
    </source>
</reference>
<dbReference type="InterPro" id="IPR022398">
    <property type="entry name" value="Peptidase_S8_His-AS"/>
</dbReference>
<dbReference type="PANTHER" id="PTHR43399:SF4">
    <property type="entry name" value="CELL WALL-ASSOCIATED PROTEASE"/>
    <property type="match status" value="1"/>
</dbReference>
<sequence>MMDWQWLPAVLLLPAAAGVWWMAGQAGAWLAERSMPEHEPGEMLVKFAEGLAAEGRHRIHRRCGCEAVEELGRTGLHVVRSVRGRASARKLKALYERHPGVEFAEPNYVYRTCLVPGDPYYSLQHGPKQIGAERAWEKTRGDRRIIIAVLDTGIDSSHPDLADKVLPGKDFVDPAGTGEDGNGHGTHVAGIAAAEADNGIGIAGIAPGVSLLPVRVLDAAGNGTLRRIAAGIRYAADQGAHVINLSLGGPARSSALRAAIRYAVAKGAVVVAAAGNTGSSDPVYPGAYDEVIAVGSVDPQDLPSAFSAYGPWVELAAPGERIASTYAGGRYTYFSGTSMAAPHVAGTAALLASLGLTGEQIRARLLETADRSGDGGLCWSCGRVDAGQAVAGGGEGGTDGAA</sequence>
<dbReference type="EMBL" id="NFEZ01000004">
    <property type="protein sequence ID" value="PLT43899.1"/>
    <property type="molecule type" value="Genomic_DNA"/>
</dbReference>